<keyword evidence="1" id="KW-1185">Reference proteome</keyword>
<evidence type="ECO:0000313" key="1">
    <source>
        <dbReference type="Proteomes" id="UP000887565"/>
    </source>
</evidence>
<reference evidence="2" key="1">
    <citation type="submission" date="2022-11" db="UniProtKB">
        <authorList>
            <consortium name="WormBaseParasite"/>
        </authorList>
    </citation>
    <scope>IDENTIFICATION</scope>
</reference>
<dbReference type="AlphaFoldDB" id="A0A915HMS4"/>
<name>A0A915HMS4_ROMCU</name>
<dbReference type="Proteomes" id="UP000887565">
    <property type="component" value="Unplaced"/>
</dbReference>
<sequence>MVQQWYWVIRFAVVLQNDLMNISSVWQQRVRVRHPRINEANVSVIGLDQTRWVVQSASFVEEQGKMGGLDSVNTTEFFSPNTPNPLQDESGHVWGNEWVGFMVTRAVVFAEILVNGQ</sequence>
<accession>A0A915HMS4</accession>
<evidence type="ECO:0000313" key="2">
    <source>
        <dbReference type="WBParaSite" id="nRc.2.0.1.t02984-RA"/>
    </source>
</evidence>
<organism evidence="1 2">
    <name type="scientific">Romanomermis culicivorax</name>
    <name type="common">Nematode worm</name>
    <dbReference type="NCBI Taxonomy" id="13658"/>
    <lineage>
        <taxon>Eukaryota</taxon>
        <taxon>Metazoa</taxon>
        <taxon>Ecdysozoa</taxon>
        <taxon>Nematoda</taxon>
        <taxon>Enoplea</taxon>
        <taxon>Dorylaimia</taxon>
        <taxon>Mermithida</taxon>
        <taxon>Mermithoidea</taxon>
        <taxon>Mermithidae</taxon>
        <taxon>Romanomermis</taxon>
    </lineage>
</organism>
<dbReference type="WBParaSite" id="nRc.2.0.1.t02984-RA">
    <property type="protein sequence ID" value="nRc.2.0.1.t02984-RA"/>
    <property type="gene ID" value="nRc.2.0.1.g02984"/>
</dbReference>
<protein>
    <submittedName>
        <fullName evidence="2">Uncharacterized protein</fullName>
    </submittedName>
</protein>
<proteinExistence type="predicted"/>